<reference evidence="5 6" key="1">
    <citation type="submission" date="2019-03" db="EMBL/GenBank/DDBJ databases">
        <title>Draft Genome Sequence of Massilia arenosa sp. nov., a Novel Massilia Species Isolated from a Sandy-loam Maize Soil.</title>
        <authorList>
            <person name="Raths R."/>
            <person name="Peta V."/>
            <person name="Bucking H."/>
        </authorList>
    </citation>
    <scope>NUCLEOTIDE SEQUENCE [LARGE SCALE GENOMIC DNA]</scope>
    <source>
        <strain evidence="5 6">MC02</strain>
    </source>
</reference>
<evidence type="ECO:0000256" key="3">
    <source>
        <dbReference type="SAM" id="Phobius"/>
    </source>
</evidence>
<evidence type="ECO:0000313" key="6">
    <source>
        <dbReference type="Proteomes" id="UP000298438"/>
    </source>
</evidence>
<accession>A0A4Y9SI54</accession>
<feature type="transmembrane region" description="Helical" evidence="3">
    <location>
        <begin position="112"/>
        <end position="131"/>
    </location>
</feature>
<dbReference type="Proteomes" id="UP000298438">
    <property type="component" value="Unassembled WGS sequence"/>
</dbReference>
<dbReference type="InterPro" id="IPR033424">
    <property type="entry name" value="MASE4"/>
</dbReference>
<dbReference type="InterPro" id="IPR005467">
    <property type="entry name" value="His_kinase_dom"/>
</dbReference>
<dbReference type="AlphaFoldDB" id="A0A4Y9SI54"/>
<dbReference type="GO" id="GO:0000155">
    <property type="term" value="F:phosphorelay sensor kinase activity"/>
    <property type="evidence" value="ECO:0007669"/>
    <property type="project" value="InterPro"/>
</dbReference>
<dbReference type="Gene3D" id="3.30.565.10">
    <property type="entry name" value="Histidine kinase-like ATPase, C-terminal domain"/>
    <property type="match status" value="1"/>
</dbReference>
<feature type="transmembrane region" description="Helical" evidence="3">
    <location>
        <begin position="213"/>
        <end position="231"/>
    </location>
</feature>
<dbReference type="InterPro" id="IPR004358">
    <property type="entry name" value="Sig_transdc_His_kin-like_C"/>
</dbReference>
<keyword evidence="3" id="KW-0472">Membrane</keyword>
<evidence type="ECO:0000259" key="4">
    <source>
        <dbReference type="PROSITE" id="PS50109"/>
    </source>
</evidence>
<dbReference type="PRINTS" id="PR00344">
    <property type="entry name" value="BCTRLSENSOR"/>
</dbReference>
<dbReference type="SUPFAM" id="SSF55874">
    <property type="entry name" value="ATPase domain of HSP90 chaperone/DNA topoisomerase II/histidine kinase"/>
    <property type="match status" value="1"/>
</dbReference>
<dbReference type="RefSeq" id="WP_181017590.1">
    <property type="nucleotide sequence ID" value="NZ_SPVF01000078.1"/>
</dbReference>
<dbReference type="EMBL" id="SPVF01000078">
    <property type="protein sequence ID" value="TFW25201.1"/>
    <property type="molecule type" value="Genomic_DNA"/>
</dbReference>
<gene>
    <name evidence="5" type="ORF">E4L96_05585</name>
</gene>
<dbReference type="Gene3D" id="1.10.287.130">
    <property type="match status" value="1"/>
</dbReference>
<dbReference type="InterPro" id="IPR036890">
    <property type="entry name" value="HATPase_C_sf"/>
</dbReference>
<feature type="transmembrane region" description="Helical" evidence="3">
    <location>
        <begin position="44"/>
        <end position="62"/>
    </location>
</feature>
<evidence type="ECO:0000313" key="5">
    <source>
        <dbReference type="EMBL" id="TFW25201.1"/>
    </source>
</evidence>
<dbReference type="SUPFAM" id="SSF47384">
    <property type="entry name" value="Homodimeric domain of signal transducing histidine kinase"/>
    <property type="match status" value="1"/>
</dbReference>
<comment type="caution">
    <text evidence="5">The sequence shown here is derived from an EMBL/GenBank/DDBJ whole genome shotgun (WGS) entry which is preliminary data.</text>
</comment>
<dbReference type="InterPro" id="IPR036097">
    <property type="entry name" value="HisK_dim/P_sf"/>
</dbReference>
<feature type="transmembrane region" description="Helical" evidence="3">
    <location>
        <begin position="152"/>
        <end position="176"/>
    </location>
</feature>
<dbReference type="Pfam" id="PF17158">
    <property type="entry name" value="MASE4"/>
    <property type="match status" value="1"/>
</dbReference>
<name>A0A4Y9SI54_9BURK</name>
<dbReference type="InterPro" id="IPR003594">
    <property type="entry name" value="HATPase_dom"/>
</dbReference>
<dbReference type="PROSITE" id="PS50109">
    <property type="entry name" value="HIS_KIN"/>
    <property type="match status" value="1"/>
</dbReference>
<comment type="catalytic activity">
    <reaction evidence="1">
        <text>ATP + protein L-histidine = ADP + protein N-phospho-L-histidine.</text>
        <dbReference type="EC" id="2.7.13.3"/>
    </reaction>
</comment>
<dbReference type="Pfam" id="PF02518">
    <property type="entry name" value="HATPase_c"/>
    <property type="match status" value="1"/>
</dbReference>
<evidence type="ECO:0000256" key="2">
    <source>
        <dbReference type="ARBA" id="ARBA00012438"/>
    </source>
</evidence>
<organism evidence="5 6">
    <name type="scientific">Zemynaea arenosa</name>
    <dbReference type="NCBI Taxonomy" id="2561931"/>
    <lineage>
        <taxon>Bacteria</taxon>
        <taxon>Pseudomonadati</taxon>
        <taxon>Pseudomonadota</taxon>
        <taxon>Betaproteobacteria</taxon>
        <taxon>Burkholderiales</taxon>
        <taxon>Oxalobacteraceae</taxon>
        <taxon>Telluria group</taxon>
        <taxon>Zemynaea</taxon>
    </lineage>
</organism>
<dbReference type="SMART" id="SM00387">
    <property type="entry name" value="HATPase_c"/>
    <property type="match status" value="1"/>
</dbReference>
<dbReference type="PANTHER" id="PTHR43065:SF42">
    <property type="entry name" value="TWO-COMPONENT SENSOR PPRA"/>
    <property type="match status" value="1"/>
</dbReference>
<evidence type="ECO:0000256" key="1">
    <source>
        <dbReference type="ARBA" id="ARBA00000085"/>
    </source>
</evidence>
<feature type="transmembrane region" description="Helical" evidence="3">
    <location>
        <begin position="182"/>
        <end position="206"/>
    </location>
</feature>
<protein>
    <recommendedName>
        <fullName evidence="2">histidine kinase</fullName>
        <ecNumber evidence="2">2.7.13.3</ecNumber>
    </recommendedName>
</protein>
<feature type="non-terminal residue" evidence="5">
    <location>
        <position position="539"/>
    </location>
</feature>
<proteinExistence type="predicted"/>
<dbReference type="PANTHER" id="PTHR43065">
    <property type="entry name" value="SENSOR HISTIDINE KINASE"/>
    <property type="match status" value="1"/>
</dbReference>
<keyword evidence="3" id="KW-0812">Transmembrane</keyword>
<feature type="transmembrane region" description="Helical" evidence="3">
    <location>
        <begin position="243"/>
        <end position="262"/>
    </location>
</feature>
<keyword evidence="6" id="KW-1185">Reference proteome</keyword>
<sequence length="539" mass="57041">MPPALGPRGRLALGAACVVYCAAVALLLPSAAVATHRVPQASALYAITILIVHGLTALLLGFQYRGGGGRAVRILVAAYAYSALHALLHTLTYPGALVPDIPLLGHGQTVGWLFLAWQLGFTLLLTSAIGVELFGGAAQERSAAPRGRLRPVLALVCAVAAATYMAAEVLPLPVYFQGDRFYWFANATTAATAVGVAVGLAMLAALPRARSALYPWLALALLATLGGLVLSTTGGGRYTVGWYAARVSYTVGGAAVLALLLAQIARMQQSLMHSVASLAQQTQSLQAEMQKREAAEMMLVQSQKMEVVGRLAGGIAHDFNNFLHVVSMRLDLLQHRLRGQDLDEDLAIIRRGVRRVEALIQHLLSFSGRKRFQPEVIVLDRWLPECMAFIQATLGARVQVRHSLERQALAVTGNPSELEAAVLNLVLNARDALEDQGEIHVRASLRTLAPGHHPELPPGVYVELTVADNGSGIAPEHLARVFDPFFTTKPVGKGSGLGLPQVRGFAIRQGGTVDIDSALGQGTTVRLLLPAAGGAAGAS</sequence>
<dbReference type="EC" id="2.7.13.3" evidence="2"/>
<keyword evidence="3" id="KW-1133">Transmembrane helix</keyword>
<feature type="domain" description="Histidine kinase" evidence="4">
    <location>
        <begin position="314"/>
        <end position="533"/>
    </location>
</feature>
<feature type="transmembrane region" description="Helical" evidence="3">
    <location>
        <begin position="74"/>
        <end position="92"/>
    </location>
</feature>